<gene>
    <name evidence="1" type="ORF">GA0070603_1372</name>
</gene>
<reference evidence="2" key="1">
    <citation type="submission" date="2016-06" db="EMBL/GenBank/DDBJ databases">
        <authorList>
            <person name="Varghese N."/>
            <person name="Submissions Spin"/>
        </authorList>
    </citation>
    <scope>NUCLEOTIDE SEQUENCE [LARGE SCALE GENOMIC DNA]</scope>
    <source>
        <strain evidence="2">DSM 44151</strain>
    </source>
</reference>
<accession>A0A1C6UE97</accession>
<proteinExistence type="predicted"/>
<sequence>MTPRYSARVTHPVAHASIVYWRRSIWNGTRCVPVLMTLDQGWLRARDRAGAEVFAVPAGQVAGRLTRLGTLLLTVGGRRYALVGRGAAVSPDPSPEQRRDLVDFWAHRTAPTGDGPGFLDQLFNGAAAFNTRSWRTALAAGGAGVR</sequence>
<dbReference type="Proteomes" id="UP000198605">
    <property type="component" value="Unassembled WGS sequence"/>
</dbReference>
<dbReference type="AlphaFoldDB" id="A0A1C6UE97"/>
<protein>
    <submittedName>
        <fullName evidence="1">Uncharacterized protein</fullName>
    </submittedName>
</protein>
<organism evidence="1 2">
    <name type="scientific">Micromonospora chersina</name>
    <dbReference type="NCBI Taxonomy" id="47854"/>
    <lineage>
        <taxon>Bacteria</taxon>
        <taxon>Bacillati</taxon>
        <taxon>Actinomycetota</taxon>
        <taxon>Actinomycetes</taxon>
        <taxon>Micromonosporales</taxon>
        <taxon>Micromonosporaceae</taxon>
        <taxon>Micromonospora</taxon>
    </lineage>
</organism>
<evidence type="ECO:0000313" key="1">
    <source>
        <dbReference type="EMBL" id="SCL52294.1"/>
    </source>
</evidence>
<evidence type="ECO:0000313" key="2">
    <source>
        <dbReference type="Proteomes" id="UP000198605"/>
    </source>
</evidence>
<dbReference type="EMBL" id="FMIB01000002">
    <property type="protein sequence ID" value="SCL52294.1"/>
    <property type="molecule type" value="Genomic_DNA"/>
</dbReference>
<dbReference type="STRING" id="47854.GA0070603_1372"/>
<keyword evidence="2" id="KW-1185">Reference proteome</keyword>
<name>A0A1C6UE97_9ACTN</name>